<sequence>MGVSGGPGIRPGVLGEAPLPGAWTPGGPPRVWLLNLAGLRPAGSTNEDQAAGELRLGGPATVDPPSGGPRPVAAPDEEAPAGGPRSGSGGLPDEGPQVGESRPGGPGTGRLPGAAPGDEVPGDGLSGGGLAGHGLPDAGTPSRRPLDAALRDHDRILDPAERERAAAFVRDLHRDRYIASHIGLRLLLGAYLATDPAEVVLVREPCPGCGGPHGRPAVAGAPLHFNLSHAGDLALFAFADTPVGADVEQLQPADVVEEVARVLHPTETAELAALPAEQRPEAFARCWTRKEAYLKGTGTGLSENPSVTYVGTGPGPASPAGWTLSDVEAVPGYAAAVAVANARVSHAPHGR</sequence>
<dbReference type="RefSeq" id="WP_388624321.1">
    <property type="nucleotide sequence ID" value="NZ_JBIAUT010000001.1"/>
</dbReference>
<evidence type="ECO:0000256" key="2">
    <source>
        <dbReference type="ARBA" id="ARBA00022679"/>
    </source>
</evidence>
<feature type="domain" description="4'-phosphopantetheinyl transferase" evidence="4">
    <location>
        <begin position="242"/>
        <end position="304"/>
    </location>
</feature>
<dbReference type="SUPFAM" id="SSF56214">
    <property type="entry name" value="4'-phosphopantetheinyl transferase"/>
    <property type="match status" value="2"/>
</dbReference>
<dbReference type="InterPro" id="IPR008278">
    <property type="entry name" value="4-PPantetheinyl_Trfase_dom"/>
</dbReference>
<accession>A0ABW6TWC0</accession>
<dbReference type="Gene3D" id="3.90.470.20">
    <property type="entry name" value="4'-phosphopantetheinyl transferase domain"/>
    <property type="match status" value="2"/>
</dbReference>
<evidence type="ECO:0000313" key="5">
    <source>
        <dbReference type="EMBL" id="MFF4215472.1"/>
    </source>
</evidence>
<feature type="compositionally biased region" description="Low complexity" evidence="3">
    <location>
        <begin position="111"/>
        <end position="123"/>
    </location>
</feature>
<organism evidence="5 6">
    <name type="scientific">Streptomyces nondiastaticus</name>
    <dbReference type="NCBI Taxonomy" id="3154512"/>
    <lineage>
        <taxon>Bacteria</taxon>
        <taxon>Bacillati</taxon>
        <taxon>Actinomycetota</taxon>
        <taxon>Actinomycetes</taxon>
        <taxon>Kitasatosporales</taxon>
        <taxon>Streptomycetaceae</taxon>
        <taxon>Streptomyces</taxon>
    </lineage>
</organism>
<evidence type="ECO:0000313" key="6">
    <source>
        <dbReference type="Proteomes" id="UP001602123"/>
    </source>
</evidence>
<name>A0ABW6TWC0_9ACTN</name>
<keyword evidence="6" id="KW-1185">Reference proteome</keyword>
<dbReference type="InterPro" id="IPR037143">
    <property type="entry name" value="4-PPantetheinyl_Trfase_dom_sf"/>
</dbReference>
<dbReference type="Pfam" id="PF01648">
    <property type="entry name" value="ACPS"/>
    <property type="match status" value="1"/>
</dbReference>
<comment type="caution">
    <text evidence="5">The sequence shown here is derived from an EMBL/GenBank/DDBJ whole genome shotgun (WGS) entry which is preliminary data.</text>
</comment>
<dbReference type="GO" id="GO:0016740">
    <property type="term" value="F:transferase activity"/>
    <property type="evidence" value="ECO:0007669"/>
    <property type="project" value="UniProtKB-KW"/>
</dbReference>
<protein>
    <submittedName>
        <fullName evidence="5">4'-phosphopantetheinyl transferase superfamily protein</fullName>
    </submittedName>
</protein>
<gene>
    <name evidence="5" type="ORF">ACFYZM_04245</name>
</gene>
<evidence type="ECO:0000256" key="3">
    <source>
        <dbReference type="SAM" id="MobiDB-lite"/>
    </source>
</evidence>
<reference evidence="5 6" key="1">
    <citation type="submission" date="2024-10" db="EMBL/GenBank/DDBJ databases">
        <title>The Natural Products Discovery Center: Release of the First 8490 Sequenced Strains for Exploring Actinobacteria Biosynthetic Diversity.</title>
        <authorList>
            <person name="Kalkreuter E."/>
            <person name="Kautsar S.A."/>
            <person name="Yang D."/>
            <person name="Bader C.D."/>
            <person name="Teijaro C.N."/>
            <person name="Fluegel L."/>
            <person name="Davis C.M."/>
            <person name="Simpson J.R."/>
            <person name="Lauterbach L."/>
            <person name="Steele A.D."/>
            <person name="Gui C."/>
            <person name="Meng S."/>
            <person name="Li G."/>
            <person name="Viehrig K."/>
            <person name="Ye F."/>
            <person name="Su P."/>
            <person name="Kiefer A.F."/>
            <person name="Nichols A."/>
            <person name="Cepeda A.J."/>
            <person name="Yan W."/>
            <person name="Fan B."/>
            <person name="Jiang Y."/>
            <person name="Adhikari A."/>
            <person name="Zheng C.-J."/>
            <person name="Schuster L."/>
            <person name="Cowan T.M."/>
            <person name="Smanski M.J."/>
            <person name="Chevrette M.G."/>
            <person name="De Carvalho L.P.S."/>
            <person name="Shen B."/>
        </authorList>
    </citation>
    <scope>NUCLEOTIDE SEQUENCE [LARGE SCALE GENOMIC DNA]</scope>
    <source>
        <strain evidence="5 6">NPDC001650</strain>
    </source>
</reference>
<evidence type="ECO:0000256" key="1">
    <source>
        <dbReference type="ARBA" id="ARBA00010990"/>
    </source>
</evidence>
<evidence type="ECO:0000259" key="4">
    <source>
        <dbReference type="Pfam" id="PF01648"/>
    </source>
</evidence>
<feature type="region of interest" description="Disordered" evidence="3">
    <location>
        <begin position="41"/>
        <end position="145"/>
    </location>
</feature>
<dbReference type="PANTHER" id="PTHR12215">
    <property type="entry name" value="PHOSPHOPANTETHEINE TRANSFERASE"/>
    <property type="match status" value="1"/>
</dbReference>
<comment type="similarity">
    <text evidence="1">Belongs to the P-Pant transferase superfamily. Gsp/Sfp/HetI/AcpT family.</text>
</comment>
<proteinExistence type="inferred from homology"/>
<dbReference type="InterPro" id="IPR050559">
    <property type="entry name" value="P-Pant_transferase_sf"/>
</dbReference>
<dbReference type="PANTHER" id="PTHR12215:SF10">
    <property type="entry name" value="L-AMINOADIPATE-SEMIALDEHYDE DEHYDROGENASE-PHOSPHOPANTETHEINYL TRANSFERASE"/>
    <property type="match status" value="1"/>
</dbReference>
<dbReference type="EMBL" id="JBIAUT010000001">
    <property type="protein sequence ID" value="MFF4215472.1"/>
    <property type="molecule type" value="Genomic_DNA"/>
</dbReference>
<dbReference type="Proteomes" id="UP001602123">
    <property type="component" value="Unassembled WGS sequence"/>
</dbReference>
<keyword evidence="2 5" id="KW-0808">Transferase</keyword>